<proteinExistence type="predicted"/>
<sequence length="115" mass="13030">MAKGKVERGPGWDFDEIRRKLDDEIELQAFNNNTEGVNVTCSRPTSDNNESIRIHFYGTKTTMVRDIQFNEVMTSRSSSTADSCTCSDHAKRDLVVVRLLKGSSFLRKLPVLSRC</sequence>
<evidence type="ECO:0000313" key="2">
    <source>
        <dbReference type="Proteomes" id="UP001196413"/>
    </source>
</evidence>
<reference evidence="1" key="1">
    <citation type="submission" date="2021-06" db="EMBL/GenBank/DDBJ databases">
        <title>Parelaphostrongylus tenuis whole genome reference sequence.</title>
        <authorList>
            <person name="Garwood T.J."/>
            <person name="Larsen P.A."/>
            <person name="Fountain-Jones N.M."/>
            <person name="Garbe J.R."/>
            <person name="Macchietto M.G."/>
            <person name="Kania S.A."/>
            <person name="Gerhold R.W."/>
            <person name="Richards J.E."/>
            <person name="Wolf T.M."/>
        </authorList>
    </citation>
    <scope>NUCLEOTIDE SEQUENCE</scope>
    <source>
        <strain evidence="1">MNPRO001-30</strain>
        <tissue evidence="1">Meninges</tissue>
    </source>
</reference>
<dbReference type="Proteomes" id="UP001196413">
    <property type="component" value="Unassembled WGS sequence"/>
</dbReference>
<comment type="caution">
    <text evidence="1">The sequence shown here is derived from an EMBL/GenBank/DDBJ whole genome shotgun (WGS) entry which is preliminary data.</text>
</comment>
<accession>A0AAD5QUD6</accession>
<name>A0AAD5QUD6_PARTN</name>
<dbReference type="EMBL" id="JAHQIW010005186">
    <property type="protein sequence ID" value="KAJ1365143.1"/>
    <property type="molecule type" value="Genomic_DNA"/>
</dbReference>
<gene>
    <name evidence="1" type="ORF">KIN20_025370</name>
</gene>
<protein>
    <submittedName>
        <fullName evidence="1">Uncharacterized protein</fullName>
    </submittedName>
</protein>
<dbReference type="AlphaFoldDB" id="A0AAD5QUD6"/>
<organism evidence="1 2">
    <name type="scientific">Parelaphostrongylus tenuis</name>
    <name type="common">Meningeal worm</name>
    <dbReference type="NCBI Taxonomy" id="148309"/>
    <lineage>
        <taxon>Eukaryota</taxon>
        <taxon>Metazoa</taxon>
        <taxon>Ecdysozoa</taxon>
        <taxon>Nematoda</taxon>
        <taxon>Chromadorea</taxon>
        <taxon>Rhabditida</taxon>
        <taxon>Rhabditina</taxon>
        <taxon>Rhabditomorpha</taxon>
        <taxon>Strongyloidea</taxon>
        <taxon>Metastrongylidae</taxon>
        <taxon>Parelaphostrongylus</taxon>
    </lineage>
</organism>
<keyword evidence="2" id="KW-1185">Reference proteome</keyword>
<evidence type="ECO:0000313" key="1">
    <source>
        <dbReference type="EMBL" id="KAJ1365143.1"/>
    </source>
</evidence>